<dbReference type="STRING" id="765440.A0A0C3FBZ3"/>
<dbReference type="InterPro" id="IPR016024">
    <property type="entry name" value="ARM-type_fold"/>
</dbReference>
<dbReference type="InterPro" id="IPR040122">
    <property type="entry name" value="Importin_beta"/>
</dbReference>
<evidence type="ECO:0000256" key="2">
    <source>
        <dbReference type="ARBA" id="ARBA00004496"/>
    </source>
</evidence>
<dbReference type="Pfam" id="PF25574">
    <property type="entry name" value="TPR_IMB1"/>
    <property type="match status" value="1"/>
</dbReference>
<dbReference type="InterPro" id="IPR057672">
    <property type="entry name" value="TPR_IPO4/5"/>
</dbReference>
<evidence type="ECO:0000313" key="10">
    <source>
        <dbReference type="EMBL" id="KIM77399.1"/>
    </source>
</evidence>
<gene>
    <name evidence="10" type="ORF">PILCRDRAFT_825362</name>
</gene>
<dbReference type="PANTHER" id="PTHR10527">
    <property type="entry name" value="IMPORTIN BETA"/>
    <property type="match status" value="1"/>
</dbReference>
<organism evidence="10 11">
    <name type="scientific">Piloderma croceum (strain F 1598)</name>
    <dbReference type="NCBI Taxonomy" id="765440"/>
    <lineage>
        <taxon>Eukaryota</taxon>
        <taxon>Fungi</taxon>
        <taxon>Dikarya</taxon>
        <taxon>Basidiomycota</taxon>
        <taxon>Agaricomycotina</taxon>
        <taxon>Agaricomycetes</taxon>
        <taxon>Agaricomycetidae</taxon>
        <taxon>Atheliales</taxon>
        <taxon>Atheliaceae</taxon>
        <taxon>Piloderma</taxon>
    </lineage>
</organism>
<feature type="domain" description="IPO4/5-like TPR repeats" evidence="9">
    <location>
        <begin position="124"/>
        <end position="273"/>
    </location>
</feature>
<dbReference type="InParanoid" id="A0A0C3FBZ3"/>
<keyword evidence="11" id="KW-1185">Reference proteome</keyword>
<evidence type="ECO:0000256" key="6">
    <source>
        <dbReference type="ARBA" id="ARBA00022927"/>
    </source>
</evidence>
<dbReference type="GO" id="GO:0006606">
    <property type="term" value="P:protein import into nucleus"/>
    <property type="evidence" value="ECO:0007669"/>
    <property type="project" value="InterPro"/>
</dbReference>
<keyword evidence="5" id="KW-0677">Repeat</keyword>
<dbReference type="SUPFAM" id="SSF48371">
    <property type="entry name" value="ARM repeat"/>
    <property type="match status" value="1"/>
</dbReference>
<feature type="domain" description="Importin subunit beta-1/Transportin-1-like TPR repeats" evidence="8">
    <location>
        <begin position="541"/>
        <end position="706"/>
    </location>
</feature>
<evidence type="ECO:0000256" key="3">
    <source>
        <dbReference type="ARBA" id="ARBA00022448"/>
    </source>
</evidence>
<dbReference type="EMBL" id="KN833025">
    <property type="protein sequence ID" value="KIM77399.1"/>
    <property type="molecule type" value="Genomic_DNA"/>
</dbReference>
<dbReference type="Pfam" id="PF25780">
    <property type="entry name" value="TPR_IPO5"/>
    <property type="match status" value="1"/>
</dbReference>
<dbReference type="Pfam" id="PF18808">
    <property type="entry name" value="Importin_rep_4"/>
    <property type="match status" value="1"/>
</dbReference>
<accession>A0A0C3FBZ3</accession>
<evidence type="ECO:0000256" key="5">
    <source>
        <dbReference type="ARBA" id="ARBA00022737"/>
    </source>
</evidence>
<dbReference type="GO" id="GO:0005737">
    <property type="term" value="C:cytoplasm"/>
    <property type="evidence" value="ECO:0007669"/>
    <property type="project" value="UniProtKB-SubCell"/>
</dbReference>
<keyword evidence="6" id="KW-0653">Protein transport</keyword>
<comment type="subcellular location">
    <subcellularLocation>
        <location evidence="2">Cytoplasm</location>
    </subcellularLocation>
    <subcellularLocation>
        <location evidence="1">Nucleus</location>
    </subcellularLocation>
</comment>
<evidence type="ECO:0000256" key="7">
    <source>
        <dbReference type="ARBA" id="ARBA00023242"/>
    </source>
</evidence>
<keyword evidence="7" id="KW-0539">Nucleus</keyword>
<proteinExistence type="predicted"/>
<evidence type="ECO:0000259" key="8">
    <source>
        <dbReference type="Pfam" id="PF25574"/>
    </source>
</evidence>
<sequence length="915" mass="100342">MDPALPSDLMAELSHILSNILLNDNRIRSNAERIMNDRLCQNPDVYVVALTQFAVSADTDSMRSLALLLLRRLLFLSSTELQPTQISNVQASSPMFFDCISSDTLSIIERLLLHSLSHESVLLVRQAAVDAITALADHFIQRGRSWHALQAQAIDMAQSPNVILRESVFGLFSGTRMLVMGMPIDDLLKILKAGLEDQESVDVRFSALRAAGAYLCDADDHQLAQSVNILYPMLDTLPSLDEYQLAKFISSLTMLATTKSFLFEPHIRPLYNFLAPLLLISTNSGSTPIQTMLIPSGESVTFPPASAVSTRDQNTGTDGHKDDTRKAILEFMITFSEASSVTVKNIEGWTAVIVRGCLEGMGTRCDSDLGEWLESDLTEDPVDDTYACMCEQSLARLAAALGTKLLFPPVFDYMPSMLGNHDWRMRHAALVAIGKIAGVNSKSYDTFEEMLDEMYGKSNEVANIVNLVTPMFNDSHARVLHAACYCVGQICIDIAVHGVEYSESLIISLLLALNSPEPRVHAQAAAALVGFCSEMANPALLTYADRVIARLLTLLDPNCYNGKQPKRYVTEQVITTLAALANVYPTGTIATHYSHIMPLLLNVLRIAPAPDCRKLRLKAIECVGILAVAAGRDIFRQHASTIADLLLGIQNGPVDPGDTMLNLQLLETWPTICQAMASEFEPYLPAVMQALISIAATDNSESHQSVGILSSVKDEKHQALKSITIYCSTLKARFTPYVSQSLELVLLTLGLHSHDGTQDACTSLVPILLTCSKENSILQSQIVPATFLQLIHCINTETEPLFLSRLLKCVTKSLKSVGGPTHLSPELTNGLVEAVSSQLDIIANKRKAEQKTEQILTWSIVETWEASVLKDAEKLLCYLDPLLKDLLSVKGLSHLNRDGHIPSDLLALVKDLYTK</sequence>
<evidence type="ECO:0000256" key="4">
    <source>
        <dbReference type="ARBA" id="ARBA00022490"/>
    </source>
</evidence>
<dbReference type="AlphaFoldDB" id="A0A0C3FBZ3"/>
<dbReference type="InterPro" id="IPR041653">
    <property type="entry name" value="Importin_rep_4"/>
</dbReference>
<protein>
    <recommendedName>
        <fullName evidence="12">TOG domain-containing protein</fullName>
    </recommendedName>
</protein>
<dbReference type="OrthoDB" id="543373at2759"/>
<dbReference type="HOGENOM" id="CLU_003794_0_2_1"/>
<dbReference type="GO" id="GO:0005634">
    <property type="term" value="C:nucleus"/>
    <property type="evidence" value="ECO:0007669"/>
    <property type="project" value="UniProtKB-SubCell"/>
</dbReference>
<keyword evidence="4" id="KW-0963">Cytoplasm</keyword>
<dbReference type="InterPro" id="IPR011989">
    <property type="entry name" value="ARM-like"/>
</dbReference>
<keyword evidence="3" id="KW-0813">Transport</keyword>
<evidence type="ECO:0000259" key="9">
    <source>
        <dbReference type="Pfam" id="PF25780"/>
    </source>
</evidence>
<dbReference type="Gene3D" id="1.25.10.10">
    <property type="entry name" value="Leucine-rich Repeat Variant"/>
    <property type="match status" value="1"/>
</dbReference>
<dbReference type="Proteomes" id="UP000054166">
    <property type="component" value="Unassembled WGS sequence"/>
</dbReference>
<name>A0A0C3FBZ3_PILCF</name>
<evidence type="ECO:0000313" key="11">
    <source>
        <dbReference type="Proteomes" id="UP000054166"/>
    </source>
</evidence>
<evidence type="ECO:0000256" key="1">
    <source>
        <dbReference type="ARBA" id="ARBA00004123"/>
    </source>
</evidence>
<reference evidence="11" key="2">
    <citation type="submission" date="2015-01" db="EMBL/GenBank/DDBJ databases">
        <title>Evolutionary Origins and Diversification of the Mycorrhizal Mutualists.</title>
        <authorList>
            <consortium name="DOE Joint Genome Institute"/>
            <consortium name="Mycorrhizal Genomics Consortium"/>
            <person name="Kohler A."/>
            <person name="Kuo A."/>
            <person name="Nagy L.G."/>
            <person name="Floudas D."/>
            <person name="Copeland A."/>
            <person name="Barry K.W."/>
            <person name="Cichocki N."/>
            <person name="Veneault-Fourrey C."/>
            <person name="LaButti K."/>
            <person name="Lindquist E.A."/>
            <person name="Lipzen A."/>
            <person name="Lundell T."/>
            <person name="Morin E."/>
            <person name="Murat C."/>
            <person name="Riley R."/>
            <person name="Ohm R."/>
            <person name="Sun H."/>
            <person name="Tunlid A."/>
            <person name="Henrissat B."/>
            <person name="Grigoriev I.V."/>
            <person name="Hibbett D.S."/>
            <person name="Martin F."/>
        </authorList>
    </citation>
    <scope>NUCLEOTIDE SEQUENCE [LARGE SCALE GENOMIC DNA]</scope>
    <source>
        <strain evidence="11">F 1598</strain>
    </source>
</reference>
<dbReference type="FunCoup" id="A0A0C3FBZ3">
    <property type="interactions" value="617"/>
</dbReference>
<reference evidence="10 11" key="1">
    <citation type="submission" date="2014-04" db="EMBL/GenBank/DDBJ databases">
        <authorList>
            <consortium name="DOE Joint Genome Institute"/>
            <person name="Kuo A."/>
            <person name="Tarkka M."/>
            <person name="Buscot F."/>
            <person name="Kohler A."/>
            <person name="Nagy L.G."/>
            <person name="Floudas D."/>
            <person name="Copeland A."/>
            <person name="Barry K.W."/>
            <person name="Cichocki N."/>
            <person name="Veneault-Fourrey C."/>
            <person name="LaButti K."/>
            <person name="Lindquist E.A."/>
            <person name="Lipzen A."/>
            <person name="Lundell T."/>
            <person name="Morin E."/>
            <person name="Murat C."/>
            <person name="Sun H."/>
            <person name="Tunlid A."/>
            <person name="Henrissat B."/>
            <person name="Grigoriev I.V."/>
            <person name="Hibbett D.S."/>
            <person name="Martin F."/>
            <person name="Nordberg H.P."/>
            <person name="Cantor M.N."/>
            <person name="Hua S.X."/>
        </authorList>
    </citation>
    <scope>NUCLEOTIDE SEQUENCE [LARGE SCALE GENOMIC DNA]</scope>
    <source>
        <strain evidence="10 11">F 1598</strain>
    </source>
</reference>
<evidence type="ECO:0008006" key="12">
    <source>
        <dbReference type="Google" id="ProtNLM"/>
    </source>
</evidence>
<dbReference type="InterPro" id="IPR058584">
    <property type="entry name" value="IMB1_TNPO1-like_TPR"/>
</dbReference>